<dbReference type="EMBL" id="VSRR010098691">
    <property type="protein sequence ID" value="MPC94472.1"/>
    <property type="molecule type" value="Genomic_DNA"/>
</dbReference>
<dbReference type="Proteomes" id="UP000324222">
    <property type="component" value="Unassembled WGS sequence"/>
</dbReference>
<sequence length="85" mass="9523">MEGRRTLPRQPPHVYQFVCPKVGECNAPPISTVSPHLLHLIYETRGESLARHLPYVTCSVRPRDITDTGTSSETAREPGKKIKVD</sequence>
<protein>
    <submittedName>
        <fullName evidence="2">Uncharacterized protein</fullName>
    </submittedName>
</protein>
<dbReference type="AlphaFoldDB" id="A0A5B7JE40"/>
<gene>
    <name evidence="2" type="ORF">E2C01_089643</name>
</gene>
<feature type="compositionally biased region" description="Basic and acidic residues" evidence="1">
    <location>
        <begin position="74"/>
        <end position="85"/>
    </location>
</feature>
<feature type="region of interest" description="Disordered" evidence="1">
    <location>
        <begin position="62"/>
        <end position="85"/>
    </location>
</feature>
<comment type="caution">
    <text evidence="2">The sequence shown here is derived from an EMBL/GenBank/DDBJ whole genome shotgun (WGS) entry which is preliminary data.</text>
</comment>
<proteinExistence type="predicted"/>
<evidence type="ECO:0000313" key="3">
    <source>
        <dbReference type="Proteomes" id="UP000324222"/>
    </source>
</evidence>
<name>A0A5B7JE40_PORTR</name>
<accession>A0A5B7JE40</accession>
<evidence type="ECO:0000313" key="2">
    <source>
        <dbReference type="EMBL" id="MPC94472.1"/>
    </source>
</evidence>
<reference evidence="2 3" key="1">
    <citation type="submission" date="2019-05" db="EMBL/GenBank/DDBJ databases">
        <title>Another draft genome of Portunus trituberculatus and its Hox gene families provides insights of decapod evolution.</title>
        <authorList>
            <person name="Jeong J.-H."/>
            <person name="Song I."/>
            <person name="Kim S."/>
            <person name="Choi T."/>
            <person name="Kim D."/>
            <person name="Ryu S."/>
            <person name="Kim W."/>
        </authorList>
    </citation>
    <scope>NUCLEOTIDE SEQUENCE [LARGE SCALE GENOMIC DNA]</scope>
    <source>
        <tissue evidence="2">Muscle</tissue>
    </source>
</reference>
<keyword evidence="3" id="KW-1185">Reference proteome</keyword>
<evidence type="ECO:0000256" key="1">
    <source>
        <dbReference type="SAM" id="MobiDB-lite"/>
    </source>
</evidence>
<organism evidence="2 3">
    <name type="scientific">Portunus trituberculatus</name>
    <name type="common">Swimming crab</name>
    <name type="synonym">Neptunus trituberculatus</name>
    <dbReference type="NCBI Taxonomy" id="210409"/>
    <lineage>
        <taxon>Eukaryota</taxon>
        <taxon>Metazoa</taxon>
        <taxon>Ecdysozoa</taxon>
        <taxon>Arthropoda</taxon>
        <taxon>Crustacea</taxon>
        <taxon>Multicrustacea</taxon>
        <taxon>Malacostraca</taxon>
        <taxon>Eumalacostraca</taxon>
        <taxon>Eucarida</taxon>
        <taxon>Decapoda</taxon>
        <taxon>Pleocyemata</taxon>
        <taxon>Brachyura</taxon>
        <taxon>Eubrachyura</taxon>
        <taxon>Portunoidea</taxon>
        <taxon>Portunidae</taxon>
        <taxon>Portuninae</taxon>
        <taxon>Portunus</taxon>
    </lineage>
</organism>